<comment type="similarity">
    <text evidence="2">Belongs to the TonB family.</text>
</comment>
<dbReference type="InterPro" id="IPR051045">
    <property type="entry name" value="TonB-dependent_transducer"/>
</dbReference>
<gene>
    <name evidence="13" type="ORF">COMA1_10055</name>
</gene>
<keyword evidence="3" id="KW-0813">Transport</keyword>
<evidence type="ECO:0000256" key="11">
    <source>
        <dbReference type="SAM" id="Phobius"/>
    </source>
</evidence>
<keyword evidence="6 11" id="KW-0812">Transmembrane</keyword>
<dbReference type="STRING" id="1742972.COMA1_10055"/>
<reference evidence="13 14" key="1">
    <citation type="submission" date="2015-10" db="EMBL/GenBank/DDBJ databases">
        <authorList>
            <person name="Gilbert D.G."/>
        </authorList>
    </citation>
    <scope>NUCLEOTIDE SEQUENCE [LARGE SCALE GENOMIC DNA]</scope>
    <source>
        <strain evidence="13">COMA1</strain>
    </source>
</reference>
<sequence length="278" mass="29482">MQDSPRPLLHDSSPTAAGWLLSCLVHGGLALVAIFFAQRIHLAPQGDLFQWNVAMVETLSPSAKATAPAAHTTPPTKHTPTPARPVQRSESTPVASAPAIPPTELAPLPQQVEPLQDESKAPELTPSPPQLMPASEHASVHHTDISESPVSPSVMAPSPDSSPSKTSSEASAVPQRSTTIDYGWLAALMAQWIEGLDKRYPAALRAEGIEGKVTLIALLHEDGSLSDVRIAKGSGNAALDQVALEDVRNGSPVKLAHPLERPKISVKFSISYDMKTAR</sequence>
<keyword evidence="4" id="KW-1003">Cell membrane</keyword>
<keyword evidence="5" id="KW-0997">Cell inner membrane</keyword>
<evidence type="ECO:0000313" key="14">
    <source>
        <dbReference type="Proteomes" id="UP000199032"/>
    </source>
</evidence>
<dbReference type="PROSITE" id="PS51257">
    <property type="entry name" value="PROKAR_LIPOPROTEIN"/>
    <property type="match status" value="1"/>
</dbReference>
<name>A0A0S4L3M8_9BACT</name>
<dbReference type="SUPFAM" id="SSF74653">
    <property type="entry name" value="TolA/TonB C-terminal domain"/>
    <property type="match status" value="1"/>
</dbReference>
<protein>
    <recommendedName>
        <fullName evidence="12">TonB C-terminal domain-containing protein</fullName>
    </recommendedName>
</protein>
<dbReference type="PANTHER" id="PTHR33446">
    <property type="entry name" value="PROTEIN TONB-RELATED"/>
    <property type="match status" value="1"/>
</dbReference>
<evidence type="ECO:0000256" key="5">
    <source>
        <dbReference type="ARBA" id="ARBA00022519"/>
    </source>
</evidence>
<proteinExistence type="inferred from homology"/>
<evidence type="ECO:0000256" key="6">
    <source>
        <dbReference type="ARBA" id="ARBA00022692"/>
    </source>
</evidence>
<evidence type="ECO:0000256" key="8">
    <source>
        <dbReference type="ARBA" id="ARBA00022989"/>
    </source>
</evidence>
<dbReference type="Proteomes" id="UP000199032">
    <property type="component" value="Unassembled WGS sequence"/>
</dbReference>
<dbReference type="InterPro" id="IPR006260">
    <property type="entry name" value="TonB/TolA_C"/>
</dbReference>
<evidence type="ECO:0000256" key="2">
    <source>
        <dbReference type="ARBA" id="ARBA00006555"/>
    </source>
</evidence>
<feature type="transmembrane region" description="Helical" evidence="11">
    <location>
        <begin position="16"/>
        <end position="37"/>
    </location>
</feature>
<feature type="domain" description="TonB C-terminal" evidence="12">
    <location>
        <begin position="185"/>
        <end position="278"/>
    </location>
</feature>
<dbReference type="GO" id="GO:0015031">
    <property type="term" value="P:protein transport"/>
    <property type="evidence" value="ECO:0007669"/>
    <property type="project" value="UniProtKB-KW"/>
</dbReference>
<evidence type="ECO:0000256" key="1">
    <source>
        <dbReference type="ARBA" id="ARBA00004383"/>
    </source>
</evidence>
<dbReference type="InterPro" id="IPR037682">
    <property type="entry name" value="TonB_C"/>
</dbReference>
<dbReference type="GO" id="GO:0031992">
    <property type="term" value="F:energy transducer activity"/>
    <property type="evidence" value="ECO:0007669"/>
    <property type="project" value="TreeGrafter"/>
</dbReference>
<evidence type="ECO:0000256" key="10">
    <source>
        <dbReference type="SAM" id="MobiDB-lite"/>
    </source>
</evidence>
<accession>A0A0S4L3M8</accession>
<evidence type="ECO:0000256" key="3">
    <source>
        <dbReference type="ARBA" id="ARBA00022448"/>
    </source>
</evidence>
<dbReference type="PANTHER" id="PTHR33446:SF11">
    <property type="entry name" value="TONB3"/>
    <property type="match status" value="1"/>
</dbReference>
<feature type="compositionally biased region" description="Low complexity" evidence="10">
    <location>
        <begin position="146"/>
        <end position="172"/>
    </location>
</feature>
<evidence type="ECO:0000256" key="4">
    <source>
        <dbReference type="ARBA" id="ARBA00022475"/>
    </source>
</evidence>
<evidence type="ECO:0000256" key="9">
    <source>
        <dbReference type="ARBA" id="ARBA00023136"/>
    </source>
</evidence>
<organism evidence="13 14">
    <name type="scientific">Candidatus Nitrospira nitrosa</name>
    <dbReference type="NCBI Taxonomy" id="1742972"/>
    <lineage>
        <taxon>Bacteria</taxon>
        <taxon>Pseudomonadati</taxon>
        <taxon>Nitrospirota</taxon>
        <taxon>Nitrospiria</taxon>
        <taxon>Nitrospirales</taxon>
        <taxon>Nitrospiraceae</taxon>
        <taxon>Nitrospira</taxon>
    </lineage>
</organism>
<feature type="region of interest" description="Disordered" evidence="10">
    <location>
        <begin position="64"/>
        <end position="176"/>
    </location>
</feature>
<dbReference type="PROSITE" id="PS52015">
    <property type="entry name" value="TONB_CTD"/>
    <property type="match status" value="1"/>
</dbReference>
<dbReference type="GO" id="GO:0055085">
    <property type="term" value="P:transmembrane transport"/>
    <property type="evidence" value="ECO:0007669"/>
    <property type="project" value="InterPro"/>
</dbReference>
<evidence type="ECO:0000313" key="13">
    <source>
        <dbReference type="EMBL" id="CUS31328.1"/>
    </source>
</evidence>
<dbReference type="OrthoDB" id="9792439at2"/>
<dbReference type="EMBL" id="CZQA01000001">
    <property type="protein sequence ID" value="CUS31328.1"/>
    <property type="molecule type" value="Genomic_DNA"/>
</dbReference>
<keyword evidence="8 11" id="KW-1133">Transmembrane helix</keyword>
<evidence type="ECO:0000256" key="7">
    <source>
        <dbReference type="ARBA" id="ARBA00022927"/>
    </source>
</evidence>
<comment type="subcellular location">
    <subcellularLocation>
        <location evidence="1">Cell inner membrane</location>
        <topology evidence="1">Single-pass membrane protein</topology>
        <orientation evidence="1">Periplasmic side</orientation>
    </subcellularLocation>
</comment>
<dbReference type="NCBIfam" id="TIGR01352">
    <property type="entry name" value="tonB_Cterm"/>
    <property type="match status" value="1"/>
</dbReference>
<feature type="compositionally biased region" description="Low complexity" evidence="10">
    <location>
        <begin position="64"/>
        <end position="81"/>
    </location>
</feature>
<dbReference type="GO" id="GO:0098797">
    <property type="term" value="C:plasma membrane protein complex"/>
    <property type="evidence" value="ECO:0007669"/>
    <property type="project" value="TreeGrafter"/>
</dbReference>
<keyword evidence="7" id="KW-0653">Protein transport</keyword>
<evidence type="ECO:0000259" key="12">
    <source>
        <dbReference type="PROSITE" id="PS52015"/>
    </source>
</evidence>
<dbReference type="Gene3D" id="3.30.1150.10">
    <property type="match status" value="1"/>
</dbReference>
<keyword evidence="14" id="KW-1185">Reference proteome</keyword>
<keyword evidence="9 11" id="KW-0472">Membrane</keyword>
<dbReference type="AlphaFoldDB" id="A0A0S4L3M8"/>
<dbReference type="Pfam" id="PF03544">
    <property type="entry name" value="TonB_C"/>
    <property type="match status" value="1"/>
</dbReference>